<dbReference type="InterPro" id="IPR029209">
    <property type="entry name" value="DML1/Misato_tubulin"/>
</dbReference>
<dbReference type="EMBL" id="JAUTXT010000003">
    <property type="protein sequence ID" value="KAK3678675.1"/>
    <property type="molecule type" value="Genomic_DNA"/>
</dbReference>
<comment type="similarity">
    <text evidence="3">Belongs to the misato family.</text>
</comment>
<comment type="caution">
    <text evidence="7">The sequence shown here is derived from an EMBL/GenBank/DDBJ whole genome shotgun (WGS) entry which is preliminary data.</text>
</comment>
<evidence type="ECO:0000259" key="5">
    <source>
        <dbReference type="Pfam" id="PF10644"/>
    </source>
</evidence>
<dbReference type="GeneID" id="89958138"/>
<evidence type="ECO:0000259" key="6">
    <source>
        <dbReference type="Pfam" id="PF14881"/>
    </source>
</evidence>
<dbReference type="InterPro" id="IPR049942">
    <property type="entry name" value="DML1/Misato"/>
</dbReference>
<evidence type="ECO:0000256" key="3">
    <source>
        <dbReference type="ARBA" id="ARBA00008507"/>
    </source>
</evidence>
<dbReference type="InterPro" id="IPR019605">
    <property type="entry name" value="Misato_II_tubulin-like"/>
</dbReference>
<organism evidence="7 8">
    <name type="scientific">Recurvomyces mirabilis</name>
    <dbReference type="NCBI Taxonomy" id="574656"/>
    <lineage>
        <taxon>Eukaryota</taxon>
        <taxon>Fungi</taxon>
        <taxon>Dikarya</taxon>
        <taxon>Ascomycota</taxon>
        <taxon>Pezizomycotina</taxon>
        <taxon>Dothideomycetes</taxon>
        <taxon>Dothideomycetidae</taxon>
        <taxon>Mycosphaerellales</taxon>
        <taxon>Teratosphaeriaceae</taxon>
        <taxon>Recurvomyces</taxon>
    </lineage>
</organism>
<dbReference type="AlphaFoldDB" id="A0AAE1C5E3"/>
<dbReference type="Proteomes" id="UP001274830">
    <property type="component" value="Unassembled WGS sequence"/>
</dbReference>
<dbReference type="Pfam" id="PF10644">
    <property type="entry name" value="Misat_Tub_SegII"/>
    <property type="match status" value="1"/>
</dbReference>
<evidence type="ECO:0000313" key="8">
    <source>
        <dbReference type="Proteomes" id="UP001274830"/>
    </source>
</evidence>
<dbReference type="PANTHER" id="PTHR13391:SF0">
    <property type="entry name" value="PROTEIN MISATO HOMOLOG 1"/>
    <property type="match status" value="1"/>
</dbReference>
<feature type="domain" description="Misato Segment II tubulin-like" evidence="5">
    <location>
        <begin position="2"/>
        <end position="116"/>
    </location>
</feature>
<dbReference type="SUPFAM" id="SSF52490">
    <property type="entry name" value="Tubulin nucleotide-binding domain-like"/>
    <property type="match status" value="1"/>
</dbReference>
<accession>A0AAE1C5E3</accession>
<evidence type="ECO:0000313" key="7">
    <source>
        <dbReference type="EMBL" id="KAK3678675.1"/>
    </source>
</evidence>
<comment type="function">
    <text evidence="1">Involved in the partitioning of the mitochondrial organelle and mitochondrial DNA (mtDNA) inheritance.</text>
</comment>
<evidence type="ECO:0000256" key="4">
    <source>
        <dbReference type="ARBA" id="ARBA00023128"/>
    </source>
</evidence>
<comment type="subcellular location">
    <subcellularLocation>
        <location evidence="2">Mitochondrion</location>
    </subcellularLocation>
</comment>
<dbReference type="InterPro" id="IPR036525">
    <property type="entry name" value="Tubulin/FtsZ_GTPase_sf"/>
</dbReference>
<keyword evidence="8" id="KW-1185">Reference proteome</keyword>
<dbReference type="GO" id="GO:0007005">
    <property type="term" value="P:mitochondrion organization"/>
    <property type="evidence" value="ECO:0007669"/>
    <property type="project" value="InterPro"/>
</dbReference>
<dbReference type="Gene3D" id="3.40.50.1440">
    <property type="entry name" value="Tubulin/FtsZ, GTPase domain"/>
    <property type="match status" value="1"/>
</dbReference>
<feature type="domain" description="DML1/Misato tubulin" evidence="6">
    <location>
        <begin position="120"/>
        <end position="304"/>
    </location>
</feature>
<gene>
    <name evidence="7" type="primary">DML1</name>
    <name evidence="7" type="ORF">LTR78_001128</name>
</gene>
<protein>
    <submittedName>
        <fullName evidence="7">MtDNA inheritance, partitioning of the mitochondrial organelle</fullName>
    </submittedName>
</protein>
<name>A0AAE1C5E3_9PEZI</name>
<evidence type="ECO:0000256" key="2">
    <source>
        <dbReference type="ARBA" id="ARBA00004173"/>
    </source>
</evidence>
<proteinExistence type="inferred from homology"/>
<dbReference type="GO" id="GO:0005739">
    <property type="term" value="C:mitochondrion"/>
    <property type="evidence" value="ECO:0007669"/>
    <property type="project" value="UniProtKB-SubCell"/>
</dbReference>
<evidence type="ECO:0000256" key="1">
    <source>
        <dbReference type="ARBA" id="ARBA00003757"/>
    </source>
</evidence>
<dbReference type="PANTHER" id="PTHR13391">
    <property type="entry name" value="MITOCHONDRIAL DISTRIBUTION REGULATOR MISATO"/>
    <property type="match status" value="1"/>
</dbReference>
<sequence>MHEVITLQFGQQANYLGTHYWNIQESYFTYAGQEESPVDHDISFRPGIGANGEETYSPRTLLYDLKGAFGTLRRENALYQLQEQTNPAQQNGWSGATIPLQLPAIQPSSYQQALDQGLQPPQLRTDTVRFWSDYNHVYYHPRSILQLNEYELNSALMPFERWDTGEELFASLDREHDLLDRDLRPFLEECDQLQGLQIFTGIDDAWGGFAAKYLERIADDMGKGCRWVVGLQDGTSAPRSRQITKIGNAAQSILALNTSASMDLPLSSAPSKLPAYLNLDANSRWHTAALQAASVESLTLPTRLRMTAESGRATFDEMETTLSKEGNRRIGATALSLGQPEVQDGISMTNGHHDSRMSNGVVHEDDDDAGEQQEKLDMDLFPSFDIAGMSAGQSNTRPYVFGKTRLLRGHLPTEEDQEAELRGRIGEGPRVVTYHTNLLFPSLSSFPPIVRSRRAETYTVKVLVATDTTVASRIRSLENHARRIVGVDEREALCDGLASMAEEYEAGWSDDEDYGED</sequence>
<dbReference type="Pfam" id="PF14881">
    <property type="entry name" value="Tubulin_3"/>
    <property type="match status" value="1"/>
</dbReference>
<reference evidence="7" key="1">
    <citation type="submission" date="2023-07" db="EMBL/GenBank/DDBJ databases">
        <title>Black Yeasts Isolated from many extreme environments.</title>
        <authorList>
            <person name="Coleine C."/>
            <person name="Stajich J.E."/>
            <person name="Selbmann L."/>
        </authorList>
    </citation>
    <scope>NUCLEOTIDE SEQUENCE</scope>
    <source>
        <strain evidence="7">CCFEE 5485</strain>
    </source>
</reference>
<dbReference type="RefSeq" id="XP_064698570.1">
    <property type="nucleotide sequence ID" value="XM_064833609.1"/>
</dbReference>
<keyword evidence="4" id="KW-0496">Mitochondrion</keyword>